<feature type="transmembrane region" description="Helical" evidence="7">
    <location>
        <begin position="182"/>
        <end position="202"/>
    </location>
</feature>
<comment type="similarity">
    <text evidence="1">Belongs to the carotenoid/retinoid oxidoreductase family. CrtISO subfamily.</text>
</comment>
<keyword evidence="7" id="KW-1133">Transmembrane helix</keyword>
<evidence type="ECO:0000256" key="4">
    <source>
        <dbReference type="ARBA" id="ARBA00022827"/>
    </source>
</evidence>
<evidence type="ECO:0000313" key="9">
    <source>
        <dbReference type="Proteomes" id="UP000276776"/>
    </source>
</evidence>
<protein>
    <submittedName>
        <fullName evidence="10">All-trans-retinol 13,14-reductase</fullName>
    </submittedName>
</protein>
<sequence>MICTGKSRDVSLSPKEVRDILRIKFDSSIAHEQWDVIVIGSGMSGLTVARVLTASGRKVLVLEQHERAGGACHTFELDKYEFDVGLHFVQDMYPGKELYHICSALSDSQIQWQKMDDPFDHIIIGQRSYHRNVGDSNNFRDQLKSWFPNEVENIDHYFRYVAKCLNINLWWLIAAKLMPLPFIRVISYFGCINFFTSLFTYLEMKLLDVMNSFKLSAEVKTVISYYFVNYGVPPNRASFLQHHLFYMESGYYPIGGASRLMASIVRSINKFGGKVVVQADVKQIIFADGKAVVGLDADCSLLQLHPFANLQYLGVAVKSGSSEYFVQAPLIVSTASIVKVFNEYIPRTIAQKSALFKVVNRIQSMEYAKVGVFQAYIGLDRTSEDLCLPSSNYFWSRNNDPYEFDRYLNLPLSSALEYGCPPQLYISFPSAKDPTWNERHPGVSTCQLISFISPRFFENFKVSSKKKTKKRSNLGDYTELKSQIGQMLVDQFLKIFPNLKSHMALVEFSTPLTQQYYMQNSHGEFYSLTQEVHRFRLEFWHELRCKTDLPGLYLSGQDVLFCGIGSAMHSGLITAGTILGRNLRKDLQEACRAQMLLMDKQK</sequence>
<dbReference type="InterPro" id="IPR052206">
    <property type="entry name" value="Retinol_saturase"/>
</dbReference>
<dbReference type="PANTHER" id="PTHR46091:SF3">
    <property type="entry name" value="AMINE OXIDASE DOMAIN-CONTAINING PROTEIN"/>
    <property type="match status" value="1"/>
</dbReference>
<accession>A0A0N5DBG1</accession>
<dbReference type="OMA" id="AFMFADW"/>
<dbReference type="InterPro" id="IPR036188">
    <property type="entry name" value="FAD/NAD-bd_sf"/>
</dbReference>
<dbReference type="Proteomes" id="UP000276776">
    <property type="component" value="Unassembled WGS sequence"/>
</dbReference>
<keyword evidence="7" id="KW-0812">Transmembrane</keyword>
<dbReference type="AlphaFoldDB" id="A0A0N5DBG1"/>
<dbReference type="PANTHER" id="PTHR46091">
    <property type="entry name" value="BLR7054 PROTEIN"/>
    <property type="match status" value="1"/>
</dbReference>
<gene>
    <name evidence="8" type="ORF">TCLT_LOCUS10512</name>
</gene>
<evidence type="ECO:0000256" key="2">
    <source>
        <dbReference type="ARBA" id="ARBA00022630"/>
    </source>
</evidence>
<keyword evidence="3" id="KW-0732">Signal</keyword>
<evidence type="ECO:0000313" key="8">
    <source>
        <dbReference type="EMBL" id="VDN08211.1"/>
    </source>
</evidence>
<evidence type="ECO:0000256" key="7">
    <source>
        <dbReference type="SAM" id="Phobius"/>
    </source>
</evidence>
<dbReference type="EMBL" id="UYYF01005150">
    <property type="protein sequence ID" value="VDN08211.1"/>
    <property type="molecule type" value="Genomic_DNA"/>
</dbReference>
<dbReference type="Gene3D" id="3.50.50.60">
    <property type="entry name" value="FAD/NAD(P)-binding domain"/>
    <property type="match status" value="2"/>
</dbReference>
<evidence type="ECO:0000313" key="10">
    <source>
        <dbReference type="WBParaSite" id="TCLT_0001052301-mRNA-1"/>
    </source>
</evidence>
<dbReference type="Pfam" id="PF13450">
    <property type="entry name" value="NAD_binding_8"/>
    <property type="match status" value="1"/>
</dbReference>
<keyword evidence="9" id="KW-1185">Reference proteome</keyword>
<dbReference type="STRING" id="103827.A0A0N5DBG1"/>
<keyword evidence="4" id="KW-0274">FAD</keyword>
<proteinExistence type="inferred from homology"/>
<keyword evidence="6" id="KW-0520">NAD</keyword>
<dbReference type="OrthoDB" id="38045at2759"/>
<keyword evidence="7" id="KW-0472">Membrane</keyword>
<evidence type="ECO:0000256" key="3">
    <source>
        <dbReference type="ARBA" id="ARBA00022729"/>
    </source>
</evidence>
<evidence type="ECO:0000256" key="5">
    <source>
        <dbReference type="ARBA" id="ARBA00022857"/>
    </source>
</evidence>
<keyword evidence="2" id="KW-0285">Flavoprotein</keyword>
<keyword evidence="5" id="KW-0521">NADP</keyword>
<evidence type="ECO:0000256" key="1">
    <source>
        <dbReference type="ARBA" id="ARBA00005855"/>
    </source>
</evidence>
<reference evidence="10" key="1">
    <citation type="submission" date="2017-02" db="UniProtKB">
        <authorList>
            <consortium name="WormBaseParasite"/>
        </authorList>
    </citation>
    <scope>IDENTIFICATION</scope>
</reference>
<name>A0A0N5DBG1_THECL</name>
<dbReference type="WBParaSite" id="TCLT_0001052301-mRNA-1">
    <property type="protein sequence ID" value="TCLT_0001052301-mRNA-1"/>
    <property type="gene ID" value="TCLT_0001052301"/>
</dbReference>
<reference evidence="8 9" key="2">
    <citation type="submission" date="2018-11" db="EMBL/GenBank/DDBJ databases">
        <authorList>
            <consortium name="Pathogen Informatics"/>
        </authorList>
    </citation>
    <scope>NUCLEOTIDE SEQUENCE [LARGE SCALE GENOMIC DNA]</scope>
</reference>
<dbReference type="SUPFAM" id="SSF51905">
    <property type="entry name" value="FAD/NAD(P)-binding domain"/>
    <property type="match status" value="1"/>
</dbReference>
<evidence type="ECO:0000256" key="6">
    <source>
        <dbReference type="ARBA" id="ARBA00023027"/>
    </source>
</evidence>
<organism evidence="10">
    <name type="scientific">Thelazia callipaeda</name>
    <name type="common">Oriental eyeworm</name>
    <name type="synonym">Parasitic nematode</name>
    <dbReference type="NCBI Taxonomy" id="103827"/>
    <lineage>
        <taxon>Eukaryota</taxon>
        <taxon>Metazoa</taxon>
        <taxon>Ecdysozoa</taxon>
        <taxon>Nematoda</taxon>
        <taxon>Chromadorea</taxon>
        <taxon>Rhabditida</taxon>
        <taxon>Spirurina</taxon>
        <taxon>Spiruromorpha</taxon>
        <taxon>Thelazioidea</taxon>
        <taxon>Thelaziidae</taxon>
        <taxon>Thelazia</taxon>
    </lineage>
</organism>